<name>A0A943UZ08_9ACTN</name>
<keyword evidence="4 9" id="KW-0812">Transmembrane</keyword>
<dbReference type="PROSITE" id="PS00211">
    <property type="entry name" value="ABC_TRANSPORTER_1"/>
    <property type="match status" value="2"/>
</dbReference>
<dbReference type="GO" id="GO:0034040">
    <property type="term" value="F:ATPase-coupled lipid transmembrane transporter activity"/>
    <property type="evidence" value="ECO:0007669"/>
    <property type="project" value="TreeGrafter"/>
</dbReference>
<keyword evidence="2" id="KW-0813">Transport</keyword>
<dbReference type="InterPro" id="IPR003593">
    <property type="entry name" value="AAA+_ATPase"/>
</dbReference>
<comment type="subcellular location">
    <subcellularLocation>
        <location evidence="1">Cell membrane</location>
        <topology evidence="1">Multi-pass membrane protein</topology>
    </subcellularLocation>
</comment>
<dbReference type="GO" id="GO:0005524">
    <property type="term" value="F:ATP binding"/>
    <property type="evidence" value="ECO:0007669"/>
    <property type="project" value="UniProtKB-KW"/>
</dbReference>
<evidence type="ECO:0000259" key="10">
    <source>
        <dbReference type="PROSITE" id="PS50893"/>
    </source>
</evidence>
<dbReference type="PROSITE" id="PS50929">
    <property type="entry name" value="ABC_TM1F"/>
    <property type="match status" value="1"/>
</dbReference>
<dbReference type="GO" id="GO:0016887">
    <property type="term" value="F:ATP hydrolysis activity"/>
    <property type="evidence" value="ECO:0007669"/>
    <property type="project" value="InterPro"/>
</dbReference>
<protein>
    <submittedName>
        <fullName evidence="12">ATP-binding cassette domain-containing protein</fullName>
    </submittedName>
</protein>
<evidence type="ECO:0000313" key="13">
    <source>
        <dbReference type="Proteomes" id="UP000727506"/>
    </source>
</evidence>
<accession>A0A943UZ08</accession>
<feature type="transmembrane region" description="Helical" evidence="9">
    <location>
        <begin position="404"/>
        <end position="426"/>
    </location>
</feature>
<dbReference type="SUPFAM" id="SSF90123">
    <property type="entry name" value="ABC transporter transmembrane region"/>
    <property type="match status" value="2"/>
</dbReference>
<dbReference type="EMBL" id="JAGZSV010000253">
    <property type="protein sequence ID" value="MBS6941649.1"/>
    <property type="molecule type" value="Genomic_DNA"/>
</dbReference>
<evidence type="ECO:0000256" key="9">
    <source>
        <dbReference type="SAM" id="Phobius"/>
    </source>
</evidence>
<keyword evidence="3" id="KW-1003">Cell membrane</keyword>
<evidence type="ECO:0000313" key="12">
    <source>
        <dbReference type="EMBL" id="MBS6941649.1"/>
    </source>
</evidence>
<evidence type="ECO:0000256" key="6">
    <source>
        <dbReference type="ARBA" id="ARBA00022840"/>
    </source>
</evidence>
<proteinExistence type="predicted"/>
<dbReference type="AlphaFoldDB" id="A0A943UZ08"/>
<dbReference type="PANTHER" id="PTHR24221">
    <property type="entry name" value="ATP-BINDING CASSETTE SUB-FAMILY B"/>
    <property type="match status" value="1"/>
</dbReference>
<feature type="transmembrane region" description="Helical" evidence="9">
    <location>
        <begin position="372"/>
        <end position="398"/>
    </location>
</feature>
<feature type="non-terminal residue" evidence="12">
    <location>
        <position position="861"/>
    </location>
</feature>
<evidence type="ECO:0000256" key="4">
    <source>
        <dbReference type="ARBA" id="ARBA00022692"/>
    </source>
</evidence>
<dbReference type="Pfam" id="PF00005">
    <property type="entry name" value="ABC_tran"/>
    <property type="match status" value="2"/>
</dbReference>
<evidence type="ECO:0000256" key="7">
    <source>
        <dbReference type="ARBA" id="ARBA00022989"/>
    </source>
</evidence>
<feature type="transmembrane region" description="Helical" evidence="9">
    <location>
        <begin position="17"/>
        <end position="35"/>
    </location>
</feature>
<dbReference type="SMART" id="SM00382">
    <property type="entry name" value="AAA"/>
    <property type="match status" value="2"/>
</dbReference>
<keyword evidence="8 9" id="KW-0472">Membrane</keyword>
<dbReference type="Gene3D" id="3.40.50.300">
    <property type="entry name" value="P-loop containing nucleotide triphosphate hydrolases"/>
    <property type="match status" value="2"/>
</dbReference>
<keyword evidence="5" id="KW-0547">Nucleotide-binding</keyword>
<evidence type="ECO:0000256" key="5">
    <source>
        <dbReference type="ARBA" id="ARBA00022741"/>
    </source>
</evidence>
<dbReference type="InterPro" id="IPR036640">
    <property type="entry name" value="ABC1_TM_sf"/>
</dbReference>
<reference evidence="12" key="1">
    <citation type="submission" date="2021-02" db="EMBL/GenBank/DDBJ databases">
        <title>Infant gut strain persistence is associated with maternal origin, phylogeny, and functional potential including surface adhesion and iron acquisition.</title>
        <authorList>
            <person name="Lou Y.C."/>
        </authorList>
    </citation>
    <scope>NUCLEOTIDE SEQUENCE</scope>
    <source>
        <strain evidence="12">L2_039_000G1_dasL2_039_000G1_concoct_11</strain>
    </source>
</reference>
<dbReference type="InterPro" id="IPR003439">
    <property type="entry name" value="ABC_transporter-like_ATP-bd"/>
</dbReference>
<dbReference type="InterPro" id="IPR017871">
    <property type="entry name" value="ABC_transporter-like_CS"/>
</dbReference>
<dbReference type="Pfam" id="PF00664">
    <property type="entry name" value="ABC_membrane"/>
    <property type="match status" value="1"/>
</dbReference>
<evidence type="ECO:0000256" key="8">
    <source>
        <dbReference type="ARBA" id="ARBA00023136"/>
    </source>
</evidence>
<dbReference type="GO" id="GO:0140359">
    <property type="term" value="F:ABC-type transporter activity"/>
    <property type="evidence" value="ECO:0007669"/>
    <property type="project" value="InterPro"/>
</dbReference>
<keyword evidence="7 9" id="KW-1133">Transmembrane helix</keyword>
<comment type="caution">
    <text evidence="12">The sequence shown here is derived from an EMBL/GenBank/DDBJ whole genome shotgun (WGS) entry which is preliminary data.</text>
</comment>
<evidence type="ECO:0000259" key="11">
    <source>
        <dbReference type="PROSITE" id="PS50929"/>
    </source>
</evidence>
<feature type="domain" description="ABC transporter" evidence="10">
    <location>
        <begin position="693"/>
        <end position="861"/>
    </location>
</feature>
<dbReference type="InterPro" id="IPR027417">
    <property type="entry name" value="P-loop_NTPase"/>
</dbReference>
<dbReference type="PROSITE" id="PS50893">
    <property type="entry name" value="ABC_TRANSPORTER_2"/>
    <property type="match status" value="2"/>
</dbReference>
<dbReference type="FunFam" id="3.40.50.300:FF:000854">
    <property type="entry name" value="Multidrug ABC transporter ATP-binding protein"/>
    <property type="match status" value="1"/>
</dbReference>
<feature type="domain" description="ABC transporter" evidence="10">
    <location>
        <begin position="80"/>
        <end position="313"/>
    </location>
</feature>
<feature type="transmembrane region" description="Helical" evidence="9">
    <location>
        <begin position="599"/>
        <end position="625"/>
    </location>
</feature>
<sequence length="861" mass="89411">GAAAGIGCALVQYGHGAISFGAAFSIVLLSAEFFLPLRTLGSFFHVAMGGMALAKTMFRLLDAPEASAGARACGLSRGGIRCKGVGYSYDGRRDVLSDIDLFAPSAALVGIAGESGSGKSTFAGILAGAYPGYVGTIEIDGVDMRDFSADAVRRLVTVVESSSYIFSGTVADNLRLAAPDADEAALWSALERCRLADFVRSIGGLDAQVAAGASNLSGGQRQRLALARALLHDSPIYIFDEAASNIDPRSEQAVTAAIEELASSKTVVVISHRLATLRNASSIAVFEDGRIVERGSHDELAAGDGAYARLWRTQQELERFAADASALHAAFDDVRGDDADMPCEPIAASEQDAPMRSKLATALGLTKLVGPLVFVMAAAVLLGVLGFFAAIGLTSFAAAGLLDAAGASTGVPLAWAGALLAVCAVARGPLRYGEQLCNHYLAFKVLATVRDKVFGRLRMLAPAKLEGRDKGDLVSLIGADVELLEVFFAHTISPVLIAGIVSLASTALIAALSPALACIAAAAFVCIGVVVPLVSSKASGTDGRDVREGMASLNSFVLESLMGLRETLQFSGQADRARELARRMDEVESDGMRLKRKGAAASAATGACVLAFDAALCAAAFTLVACHELDPAAAVMAFAVMASSFGPAIALANLGTSLQQTLAAGSRVLDLLEESPVTADVVSDVKPADVAGVSLDDVGFSYGGQRVLHDVNLDIVRGGVVRIAGKSGSGKSTLLKLLMRFWDVERGRIGISGEDIRAIDTRSLRRLEGFMVQDTHLFSGTVRENIALARLDASDGDIEAAVRKASLSAAVARFPQGLDTQVGELGGALSAGERQRIGLARLFLSDAPLMLLDEPTSNLDS</sequence>
<dbReference type="Proteomes" id="UP000727506">
    <property type="component" value="Unassembled WGS sequence"/>
</dbReference>
<feature type="transmembrane region" description="Helical" evidence="9">
    <location>
        <begin position="486"/>
        <end position="508"/>
    </location>
</feature>
<feature type="non-terminal residue" evidence="12">
    <location>
        <position position="1"/>
    </location>
</feature>
<feature type="transmembrane region" description="Helical" evidence="9">
    <location>
        <begin position="514"/>
        <end position="534"/>
    </location>
</feature>
<dbReference type="GO" id="GO:0005886">
    <property type="term" value="C:plasma membrane"/>
    <property type="evidence" value="ECO:0007669"/>
    <property type="project" value="UniProtKB-SubCell"/>
</dbReference>
<dbReference type="InterPro" id="IPR011527">
    <property type="entry name" value="ABC1_TM_dom"/>
</dbReference>
<feature type="domain" description="ABC transmembrane type-1" evidence="11">
    <location>
        <begin position="378"/>
        <end position="660"/>
    </location>
</feature>
<evidence type="ECO:0000256" key="3">
    <source>
        <dbReference type="ARBA" id="ARBA00022475"/>
    </source>
</evidence>
<organism evidence="12 13">
    <name type="scientific">Slackia piriformis</name>
    <dbReference type="NCBI Taxonomy" id="626934"/>
    <lineage>
        <taxon>Bacteria</taxon>
        <taxon>Bacillati</taxon>
        <taxon>Actinomycetota</taxon>
        <taxon>Coriobacteriia</taxon>
        <taxon>Eggerthellales</taxon>
        <taxon>Eggerthellaceae</taxon>
        <taxon>Slackia</taxon>
    </lineage>
</organism>
<dbReference type="SUPFAM" id="SSF52540">
    <property type="entry name" value="P-loop containing nucleoside triphosphate hydrolases"/>
    <property type="match status" value="2"/>
</dbReference>
<dbReference type="Gene3D" id="1.20.1560.10">
    <property type="entry name" value="ABC transporter type 1, transmembrane domain"/>
    <property type="match status" value="2"/>
</dbReference>
<keyword evidence="6 12" id="KW-0067">ATP-binding</keyword>
<dbReference type="InterPro" id="IPR039421">
    <property type="entry name" value="Type_1_exporter"/>
</dbReference>
<evidence type="ECO:0000256" key="2">
    <source>
        <dbReference type="ARBA" id="ARBA00022448"/>
    </source>
</evidence>
<gene>
    <name evidence="12" type="ORF">KH142_09350</name>
</gene>
<dbReference type="PANTHER" id="PTHR24221:SF654">
    <property type="entry name" value="ATP-BINDING CASSETTE SUB-FAMILY B MEMBER 6"/>
    <property type="match status" value="1"/>
</dbReference>
<feature type="transmembrane region" description="Helical" evidence="9">
    <location>
        <begin position="631"/>
        <end position="652"/>
    </location>
</feature>
<evidence type="ECO:0000256" key="1">
    <source>
        <dbReference type="ARBA" id="ARBA00004651"/>
    </source>
</evidence>